<dbReference type="GeneID" id="42306037"/>
<evidence type="ECO:0000256" key="1">
    <source>
        <dbReference type="SAM" id="Phobius"/>
    </source>
</evidence>
<reference evidence="2 4" key="1">
    <citation type="submission" date="2015-07" db="EMBL/GenBank/DDBJ databases">
        <title>Fjat-14205 dsm 2895.</title>
        <authorList>
            <person name="Liu B."/>
            <person name="Wang J."/>
            <person name="Zhu Y."/>
            <person name="Liu G."/>
            <person name="Chen Q."/>
            <person name="Chen Z."/>
            <person name="Lan J."/>
            <person name="Che J."/>
            <person name="Ge C."/>
            <person name="Shi H."/>
            <person name="Pan Z."/>
            <person name="Liu X."/>
        </authorList>
    </citation>
    <scope>NUCLEOTIDE SEQUENCE [LARGE SCALE GENOMIC DNA]</scope>
    <source>
        <strain evidence="2 4">DSM 2895</strain>
    </source>
</reference>
<dbReference type="EMBL" id="FNED01000007">
    <property type="protein sequence ID" value="SDI75812.1"/>
    <property type="molecule type" value="Genomic_DNA"/>
</dbReference>
<dbReference type="Proteomes" id="UP000182836">
    <property type="component" value="Unassembled WGS sequence"/>
</dbReference>
<sequence length="103" mass="12089">MENIENNHQPSFAHEPYQADAFAYPYYAQPISHSYHHGYTHDERSIWPIIPFLFLTPLLYNYNRPKYIPYPYPAPYPSPYPYPAPYPYAAGTPGPYYGAPREE</sequence>
<evidence type="ECO:0000313" key="3">
    <source>
        <dbReference type="EMBL" id="SDI75812.1"/>
    </source>
</evidence>
<keyword evidence="1" id="KW-0472">Membrane</keyword>
<dbReference type="OrthoDB" id="10003215at2"/>
<dbReference type="PATRIC" id="fig|47500.12.peg.6816"/>
<dbReference type="RefSeq" id="WP_043068943.1">
    <property type="nucleotide sequence ID" value="NZ_BJOA01000056.1"/>
</dbReference>
<dbReference type="AlphaFoldDB" id="A0A0D1V016"/>
<name>A0A0D1V016_ANEMI</name>
<keyword evidence="1" id="KW-0812">Transmembrane</keyword>
<reference evidence="3 5" key="2">
    <citation type="submission" date="2016-10" db="EMBL/GenBank/DDBJ databases">
        <authorList>
            <person name="de Groot N.N."/>
        </authorList>
    </citation>
    <scope>NUCLEOTIDE SEQUENCE [LARGE SCALE GENOMIC DNA]</scope>
    <source>
        <strain evidence="3 5">DSM 2895</strain>
    </source>
</reference>
<gene>
    <name evidence="2" type="ORF">AF333_12725</name>
    <name evidence="3" type="ORF">SAMN04487909_107120</name>
</gene>
<feature type="transmembrane region" description="Helical" evidence="1">
    <location>
        <begin position="45"/>
        <end position="62"/>
    </location>
</feature>
<evidence type="ECO:0000313" key="4">
    <source>
        <dbReference type="Proteomes" id="UP000037269"/>
    </source>
</evidence>
<keyword evidence="4" id="KW-1185">Reference proteome</keyword>
<proteinExistence type="predicted"/>
<accession>A0A0D1V016</accession>
<keyword evidence="1" id="KW-1133">Transmembrane helix</keyword>
<evidence type="ECO:0000313" key="5">
    <source>
        <dbReference type="Proteomes" id="UP000182836"/>
    </source>
</evidence>
<dbReference type="EMBL" id="LGUG01000004">
    <property type="protein sequence ID" value="KON96217.1"/>
    <property type="molecule type" value="Genomic_DNA"/>
</dbReference>
<evidence type="ECO:0000313" key="2">
    <source>
        <dbReference type="EMBL" id="KON96217.1"/>
    </source>
</evidence>
<dbReference type="Proteomes" id="UP000037269">
    <property type="component" value="Unassembled WGS sequence"/>
</dbReference>
<organism evidence="2 4">
    <name type="scientific">Aneurinibacillus migulanus</name>
    <name type="common">Bacillus migulanus</name>
    <dbReference type="NCBI Taxonomy" id="47500"/>
    <lineage>
        <taxon>Bacteria</taxon>
        <taxon>Bacillati</taxon>
        <taxon>Bacillota</taxon>
        <taxon>Bacilli</taxon>
        <taxon>Bacillales</taxon>
        <taxon>Paenibacillaceae</taxon>
        <taxon>Aneurinibacillus group</taxon>
        <taxon>Aneurinibacillus</taxon>
    </lineage>
</organism>
<protein>
    <submittedName>
        <fullName evidence="2">Uncharacterized protein</fullName>
    </submittedName>
</protein>